<dbReference type="Proteomes" id="UP001162480">
    <property type="component" value="Chromosome 6"/>
</dbReference>
<feature type="compositionally biased region" description="Acidic residues" evidence="1">
    <location>
        <begin position="18"/>
        <end position="32"/>
    </location>
</feature>
<sequence length="66" mass="7270">MMVTNTEGDKIVDRRDDGDSEDDNDVGDDINADSDSGITLLLHLDAKYTSDIRLFVFSYAFGIIAP</sequence>
<protein>
    <submittedName>
        <fullName evidence="2">Uncharacterized protein</fullName>
    </submittedName>
</protein>
<evidence type="ECO:0000313" key="2">
    <source>
        <dbReference type="EMBL" id="CAI9724809.1"/>
    </source>
</evidence>
<name>A0AA36AZF8_OCTVU</name>
<accession>A0AA36AZF8</accession>
<proteinExistence type="predicted"/>
<keyword evidence="3" id="KW-1185">Reference proteome</keyword>
<reference evidence="2" key="1">
    <citation type="submission" date="2023-08" db="EMBL/GenBank/DDBJ databases">
        <authorList>
            <person name="Alioto T."/>
            <person name="Alioto T."/>
            <person name="Gomez Garrido J."/>
        </authorList>
    </citation>
    <scope>NUCLEOTIDE SEQUENCE</scope>
</reference>
<gene>
    <name evidence="2" type="ORF">OCTVUL_1B011504</name>
</gene>
<feature type="region of interest" description="Disordered" evidence="1">
    <location>
        <begin position="1"/>
        <end position="34"/>
    </location>
</feature>
<dbReference type="AlphaFoldDB" id="A0AA36AZF8"/>
<evidence type="ECO:0000313" key="3">
    <source>
        <dbReference type="Proteomes" id="UP001162480"/>
    </source>
</evidence>
<organism evidence="2 3">
    <name type="scientific">Octopus vulgaris</name>
    <name type="common">Common octopus</name>
    <dbReference type="NCBI Taxonomy" id="6645"/>
    <lineage>
        <taxon>Eukaryota</taxon>
        <taxon>Metazoa</taxon>
        <taxon>Spiralia</taxon>
        <taxon>Lophotrochozoa</taxon>
        <taxon>Mollusca</taxon>
        <taxon>Cephalopoda</taxon>
        <taxon>Coleoidea</taxon>
        <taxon>Octopodiformes</taxon>
        <taxon>Octopoda</taxon>
        <taxon>Incirrata</taxon>
        <taxon>Octopodidae</taxon>
        <taxon>Octopus</taxon>
    </lineage>
</organism>
<evidence type="ECO:0000256" key="1">
    <source>
        <dbReference type="SAM" id="MobiDB-lite"/>
    </source>
</evidence>
<dbReference type="EMBL" id="OX597819">
    <property type="protein sequence ID" value="CAI9724809.1"/>
    <property type="molecule type" value="Genomic_DNA"/>
</dbReference>
<feature type="compositionally biased region" description="Basic and acidic residues" evidence="1">
    <location>
        <begin position="7"/>
        <end position="17"/>
    </location>
</feature>